<protein>
    <submittedName>
        <fullName evidence="1">Uncharacterized protein</fullName>
    </submittedName>
</protein>
<organism evidence="1 2">
    <name type="scientific">Paenibacillus allorhizoplanae</name>
    <dbReference type="NCBI Taxonomy" id="2905648"/>
    <lineage>
        <taxon>Bacteria</taxon>
        <taxon>Bacillati</taxon>
        <taxon>Bacillota</taxon>
        <taxon>Bacilli</taxon>
        <taxon>Bacillales</taxon>
        <taxon>Paenibacillaceae</taxon>
        <taxon>Paenibacillus</taxon>
    </lineage>
</organism>
<reference evidence="1" key="1">
    <citation type="submission" date="2022-01" db="EMBL/GenBank/DDBJ databases">
        <authorList>
            <person name="Criscuolo A."/>
        </authorList>
    </citation>
    <scope>NUCLEOTIDE SEQUENCE</scope>
    <source>
        <strain evidence="1">CIP111891</strain>
    </source>
</reference>
<name>A0ABM9CIL8_9BACL</name>
<dbReference type="EMBL" id="CAKMMW010000012">
    <property type="protein sequence ID" value="CAH1213723.1"/>
    <property type="molecule type" value="Genomic_DNA"/>
</dbReference>
<keyword evidence="2" id="KW-1185">Reference proteome</keyword>
<evidence type="ECO:0000313" key="2">
    <source>
        <dbReference type="Proteomes" id="UP000838821"/>
    </source>
</evidence>
<gene>
    <name evidence="1" type="ORF">PAECIP111891_04017</name>
</gene>
<dbReference type="Proteomes" id="UP000838821">
    <property type="component" value="Unassembled WGS sequence"/>
</dbReference>
<dbReference type="RefSeq" id="WP_171632188.1">
    <property type="nucleotide sequence ID" value="NZ_CAKMMW010000012.1"/>
</dbReference>
<sequence length="47" mass="5353">MNREFVNNRVSQLPIAMAGIVHAEVKDARGLSTYAHTVYQLTKRRLP</sequence>
<comment type="caution">
    <text evidence="1">The sequence shown here is derived from an EMBL/GenBank/DDBJ whole genome shotgun (WGS) entry which is preliminary data.</text>
</comment>
<evidence type="ECO:0000313" key="1">
    <source>
        <dbReference type="EMBL" id="CAH1213723.1"/>
    </source>
</evidence>
<accession>A0ABM9CIL8</accession>
<proteinExistence type="predicted"/>